<comment type="caution">
    <text evidence="8">The sequence shown here is derived from an EMBL/GenBank/DDBJ whole genome shotgun (WGS) entry which is preliminary data.</text>
</comment>
<evidence type="ECO:0000313" key="9">
    <source>
        <dbReference type="Proteomes" id="UP001501736"/>
    </source>
</evidence>
<feature type="transmembrane region" description="Helical" evidence="6">
    <location>
        <begin position="43"/>
        <end position="61"/>
    </location>
</feature>
<evidence type="ECO:0000256" key="5">
    <source>
        <dbReference type="ARBA" id="ARBA00023136"/>
    </source>
</evidence>
<feature type="transmembrane region" description="Helical" evidence="6">
    <location>
        <begin position="121"/>
        <end position="139"/>
    </location>
</feature>
<comment type="similarity">
    <text evidence="2">Belongs to the EamA transporter family.</text>
</comment>
<evidence type="ECO:0000256" key="1">
    <source>
        <dbReference type="ARBA" id="ARBA00004141"/>
    </source>
</evidence>
<dbReference type="InterPro" id="IPR050638">
    <property type="entry name" value="AA-Vitamin_Transporters"/>
</dbReference>
<dbReference type="InterPro" id="IPR037185">
    <property type="entry name" value="EmrE-like"/>
</dbReference>
<dbReference type="Proteomes" id="UP001501736">
    <property type="component" value="Unassembled WGS sequence"/>
</dbReference>
<accession>A0ABP6RFQ1</accession>
<dbReference type="PANTHER" id="PTHR32322:SF2">
    <property type="entry name" value="EAMA DOMAIN-CONTAINING PROTEIN"/>
    <property type="match status" value="1"/>
</dbReference>
<keyword evidence="9" id="KW-1185">Reference proteome</keyword>
<keyword evidence="4 6" id="KW-1133">Transmembrane helix</keyword>
<gene>
    <name evidence="8" type="ORF">GCM10020260_14380</name>
</gene>
<protein>
    <submittedName>
        <fullName evidence="8">DMT family transporter</fullName>
    </submittedName>
</protein>
<keyword evidence="5 6" id="KW-0472">Membrane</keyword>
<comment type="subcellular location">
    <subcellularLocation>
        <location evidence="1">Membrane</location>
        <topology evidence="1">Multi-pass membrane protein</topology>
    </subcellularLocation>
</comment>
<evidence type="ECO:0000256" key="2">
    <source>
        <dbReference type="ARBA" id="ARBA00007362"/>
    </source>
</evidence>
<feature type="transmembrane region" description="Helical" evidence="6">
    <location>
        <begin position="241"/>
        <end position="261"/>
    </location>
</feature>
<evidence type="ECO:0000256" key="4">
    <source>
        <dbReference type="ARBA" id="ARBA00022989"/>
    </source>
</evidence>
<organism evidence="8 9">
    <name type="scientific">Nesterenkonia halobia</name>
    <dbReference type="NCBI Taxonomy" id="37922"/>
    <lineage>
        <taxon>Bacteria</taxon>
        <taxon>Bacillati</taxon>
        <taxon>Actinomycetota</taxon>
        <taxon>Actinomycetes</taxon>
        <taxon>Micrococcales</taxon>
        <taxon>Micrococcaceae</taxon>
        <taxon>Nesterenkonia</taxon>
    </lineage>
</organism>
<evidence type="ECO:0000256" key="6">
    <source>
        <dbReference type="SAM" id="Phobius"/>
    </source>
</evidence>
<sequence length="292" mass="30094">MTVYPVRVRHSTTVPILLVLVSILGQQLGASLAATLFGSVGPQGMVMMRLLFSALIMVAILRPALRAITGSGWLTVLALGATMTGMNLMIYEAFDRIPQGIAVTIEALGPLTLSVLTGRRLLGLLWAFLALAGVGTLGRDGFDAVDGLDPVGVAFALGAAACWAGFIMMNRRAGRVLPGAQGLALAMCVGSLVVVPLGTASAGAALLDPWVLAVGVGIALLSSAIPYGIETRVLQRLHASTFSILTCLSPVMAALTAFVVLGQRLELLDLVAMLLVIVACAGAVRTRPATPA</sequence>
<feature type="transmembrane region" description="Helical" evidence="6">
    <location>
        <begin position="210"/>
        <end position="229"/>
    </location>
</feature>
<feature type="transmembrane region" description="Helical" evidence="6">
    <location>
        <begin position="73"/>
        <end position="91"/>
    </location>
</feature>
<proteinExistence type="inferred from homology"/>
<feature type="transmembrane region" description="Helical" evidence="6">
    <location>
        <begin position="151"/>
        <end position="170"/>
    </location>
</feature>
<feature type="transmembrane region" description="Helical" evidence="6">
    <location>
        <begin position="267"/>
        <end position="284"/>
    </location>
</feature>
<evidence type="ECO:0000256" key="3">
    <source>
        <dbReference type="ARBA" id="ARBA00022692"/>
    </source>
</evidence>
<keyword evidence="3 6" id="KW-0812">Transmembrane</keyword>
<feature type="transmembrane region" description="Helical" evidence="6">
    <location>
        <begin position="182"/>
        <end position="204"/>
    </location>
</feature>
<feature type="transmembrane region" description="Helical" evidence="6">
    <location>
        <begin position="97"/>
        <end position="116"/>
    </location>
</feature>
<evidence type="ECO:0000313" key="8">
    <source>
        <dbReference type="EMBL" id="GAA3284239.1"/>
    </source>
</evidence>
<dbReference type="PANTHER" id="PTHR32322">
    <property type="entry name" value="INNER MEMBRANE TRANSPORTER"/>
    <property type="match status" value="1"/>
</dbReference>
<name>A0ABP6RFQ1_9MICC</name>
<evidence type="ECO:0000259" key="7">
    <source>
        <dbReference type="Pfam" id="PF00892"/>
    </source>
</evidence>
<reference evidence="9" key="1">
    <citation type="journal article" date="2019" name="Int. J. Syst. Evol. Microbiol.">
        <title>The Global Catalogue of Microorganisms (GCM) 10K type strain sequencing project: providing services to taxonomists for standard genome sequencing and annotation.</title>
        <authorList>
            <consortium name="The Broad Institute Genomics Platform"/>
            <consortium name="The Broad Institute Genome Sequencing Center for Infectious Disease"/>
            <person name="Wu L."/>
            <person name="Ma J."/>
        </authorList>
    </citation>
    <scope>NUCLEOTIDE SEQUENCE [LARGE SCALE GENOMIC DNA]</scope>
    <source>
        <strain evidence="9">JCM 11483</strain>
    </source>
</reference>
<dbReference type="Pfam" id="PF00892">
    <property type="entry name" value="EamA"/>
    <property type="match status" value="1"/>
</dbReference>
<dbReference type="InterPro" id="IPR000620">
    <property type="entry name" value="EamA_dom"/>
</dbReference>
<dbReference type="SUPFAM" id="SSF103481">
    <property type="entry name" value="Multidrug resistance efflux transporter EmrE"/>
    <property type="match status" value="1"/>
</dbReference>
<dbReference type="EMBL" id="BAAAYG010000005">
    <property type="protein sequence ID" value="GAA3284239.1"/>
    <property type="molecule type" value="Genomic_DNA"/>
</dbReference>
<feature type="domain" description="EamA" evidence="7">
    <location>
        <begin position="152"/>
        <end position="282"/>
    </location>
</feature>